<evidence type="ECO:0000256" key="8">
    <source>
        <dbReference type="PIRSR" id="PIRSR005894-2"/>
    </source>
</evidence>
<dbReference type="Pfam" id="PF00462">
    <property type="entry name" value="Glutaredoxin"/>
    <property type="match status" value="1"/>
</dbReference>
<dbReference type="RefSeq" id="YP_009628932.1">
    <property type="nucleotide sequence ID" value="NC_042171.1"/>
</dbReference>
<dbReference type="PANTHER" id="PTHR10293:SF16">
    <property type="entry name" value="GLUTAREDOXIN-RELATED PROTEIN 5, MITOCHONDRIAL"/>
    <property type="match status" value="1"/>
</dbReference>
<keyword evidence="6" id="KW-0676">Redox-active center</keyword>
<proteinExistence type="inferred from homology"/>
<sequence>MAKPIMDLIVKQDIEQLIHDHTIMIFMKGSKLEPMCGFSNSVIRIFNTFQIPYYTFNVLENTNIRQGIKIYSDWPTIPQVYIKGEFIGGADIIIGLYQSKKLQEVIEGQLHS</sequence>
<keyword evidence="5 8" id="KW-0411">Iron-sulfur</keyword>
<dbReference type="PIRSF" id="PIRSF005894">
    <property type="entry name" value="Monothiol_GRX"/>
    <property type="match status" value="1"/>
</dbReference>
<evidence type="ECO:0000256" key="2">
    <source>
        <dbReference type="ARBA" id="ARBA00022714"/>
    </source>
</evidence>
<evidence type="ECO:0000256" key="6">
    <source>
        <dbReference type="ARBA" id="ARBA00023284"/>
    </source>
</evidence>
<dbReference type="InterPro" id="IPR002109">
    <property type="entry name" value="Glutaredoxin"/>
</dbReference>
<evidence type="ECO:0000259" key="9">
    <source>
        <dbReference type="Pfam" id="PF00462"/>
    </source>
</evidence>
<feature type="domain" description="Glutaredoxin" evidence="9">
    <location>
        <begin position="23"/>
        <end position="87"/>
    </location>
</feature>
<dbReference type="InterPro" id="IPR033658">
    <property type="entry name" value="GRX_PICOT-like"/>
</dbReference>
<dbReference type="InterPro" id="IPR004480">
    <property type="entry name" value="Monothiol_GRX-rel"/>
</dbReference>
<feature type="binding site" evidence="8">
    <location>
        <position position="36"/>
    </location>
    <ligand>
        <name>[2Fe-2S] cluster</name>
        <dbReference type="ChEBI" id="CHEBI:190135"/>
        <note>ligand shared between dimeric partners</note>
    </ligand>
</feature>
<evidence type="ECO:0000256" key="3">
    <source>
        <dbReference type="ARBA" id="ARBA00022723"/>
    </source>
</evidence>
<organism evidence="10">
    <name type="scientific">Balbiania investiens</name>
    <dbReference type="NCBI Taxonomy" id="111861"/>
    <lineage>
        <taxon>Eukaryota</taxon>
        <taxon>Rhodophyta</taxon>
        <taxon>Florideophyceae</taxon>
        <taxon>Nemaliophycidae</taxon>
        <taxon>Balbianiales</taxon>
        <taxon>Balbianiaceae</taxon>
        <taxon>Balbiania</taxon>
    </lineage>
</organism>
<name>A0A4D6BLW0_9FLOR</name>
<dbReference type="PROSITE" id="PS51354">
    <property type="entry name" value="GLUTAREDOXIN_2"/>
    <property type="match status" value="1"/>
</dbReference>
<dbReference type="GeneID" id="40138883"/>
<keyword evidence="4 8" id="KW-0408">Iron</keyword>
<comment type="similarity">
    <text evidence="1 7">Belongs to the glutaredoxin family. Monothiol subfamily.</text>
</comment>
<dbReference type="NCBIfam" id="TIGR00365">
    <property type="entry name" value="Grx4 family monothiol glutaredoxin"/>
    <property type="match status" value="1"/>
</dbReference>
<evidence type="ECO:0000256" key="4">
    <source>
        <dbReference type="ARBA" id="ARBA00023004"/>
    </source>
</evidence>
<protein>
    <recommendedName>
        <fullName evidence="7">Glutaredoxin</fullName>
    </recommendedName>
</protein>
<geneLocation type="plastid" evidence="10"/>
<gene>
    <name evidence="10" type="primary">grx</name>
</gene>
<dbReference type="Gene3D" id="3.40.30.10">
    <property type="entry name" value="Glutaredoxin"/>
    <property type="match status" value="1"/>
</dbReference>
<reference evidence="10" key="1">
    <citation type="journal article" date="2019" name="Phycologia">
        <title>Chloroplast and mitochondrial genomes of Balbiania investiens (Balbianiales, Nemaliophycidae).</title>
        <authorList>
            <person name="Evans J.R."/>
            <person name="StAmour N."/>
            <person name="Verbruggen H."/>
            <person name="Salomaki E.D."/>
            <person name="Vis M.L."/>
        </authorList>
    </citation>
    <scope>NUCLEOTIDE SEQUENCE</scope>
</reference>
<evidence type="ECO:0000256" key="7">
    <source>
        <dbReference type="PIRNR" id="PIRNR005894"/>
    </source>
</evidence>
<evidence type="ECO:0000256" key="5">
    <source>
        <dbReference type="ARBA" id="ARBA00023014"/>
    </source>
</evidence>
<dbReference type="EMBL" id="MH026108">
    <property type="protein sequence ID" value="QBX88715.1"/>
    <property type="molecule type" value="Genomic_DNA"/>
</dbReference>
<keyword evidence="10" id="KW-0934">Plastid</keyword>
<dbReference type="FunFam" id="3.40.30.10:FF:000005">
    <property type="entry name" value="Glutaredoxin 5"/>
    <property type="match status" value="1"/>
</dbReference>
<dbReference type="GO" id="GO:0005739">
    <property type="term" value="C:mitochondrion"/>
    <property type="evidence" value="ECO:0007669"/>
    <property type="project" value="UniProtKB-ARBA"/>
</dbReference>
<dbReference type="GO" id="GO:0051537">
    <property type="term" value="F:2 iron, 2 sulfur cluster binding"/>
    <property type="evidence" value="ECO:0007669"/>
    <property type="project" value="UniProtKB-KW"/>
</dbReference>
<dbReference type="PANTHER" id="PTHR10293">
    <property type="entry name" value="GLUTAREDOXIN FAMILY MEMBER"/>
    <property type="match status" value="1"/>
</dbReference>
<evidence type="ECO:0000313" key="10">
    <source>
        <dbReference type="EMBL" id="QBX88715.1"/>
    </source>
</evidence>
<dbReference type="CDD" id="cd03028">
    <property type="entry name" value="GRX_PICOT_like"/>
    <property type="match status" value="1"/>
</dbReference>
<accession>A0A4D6BLW0</accession>
<keyword evidence="3 8" id="KW-0479">Metal-binding</keyword>
<dbReference type="GO" id="GO:0015036">
    <property type="term" value="F:disulfide oxidoreductase activity"/>
    <property type="evidence" value="ECO:0007669"/>
    <property type="project" value="InterPro"/>
</dbReference>
<dbReference type="AlphaFoldDB" id="A0A4D6BLW0"/>
<keyword evidence="2 8" id="KW-0001">2Fe-2S</keyword>
<dbReference type="InterPro" id="IPR036249">
    <property type="entry name" value="Thioredoxin-like_sf"/>
</dbReference>
<evidence type="ECO:0000256" key="1">
    <source>
        <dbReference type="ARBA" id="ARBA00009630"/>
    </source>
</evidence>
<dbReference type="InterPro" id="IPR014434">
    <property type="entry name" value="Monothiol_GRX"/>
</dbReference>
<dbReference type="GO" id="GO:0046872">
    <property type="term" value="F:metal ion binding"/>
    <property type="evidence" value="ECO:0007669"/>
    <property type="project" value="UniProtKB-KW"/>
</dbReference>
<dbReference type="SUPFAM" id="SSF52833">
    <property type="entry name" value="Thioredoxin-like"/>
    <property type="match status" value="1"/>
</dbReference>